<evidence type="ECO:0000256" key="2">
    <source>
        <dbReference type="ARBA" id="ARBA00022898"/>
    </source>
</evidence>
<comment type="caution">
    <text evidence="7">The sequence shown here is derived from an EMBL/GenBank/DDBJ whole genome shotgun (WGS) entry which is preliminary data.</text>
</comment>
<dbReference type="AlphaFoldDB" id="A0A5C5U2U4"/>
<dbReference type="Gene3D" id="3.20.20.10">
    <property type="entry name" value="Alanine racemase"/>
    <property type="match status" value="1"/>
</dbReference>
<feature type="domain" description="Orn/DAP/Arg decarboxylase 2 N-terminal" evidence="6">
    <location>
        <begin position="62"/>
        <end position="310"/>
    </location>
</feature>
<dbReference type="GO" id="GO:0009089">
    <property type="term" value="P:lysine biosynthetic process via diaminopimelate"/>
    <property type="evidence" value="ECO:0007669"/>
    <property type="project" value="TreeGrafter"/>
</dbReference>
<dbReference type="InterPro" id="IPR029066">
    <property type="entry name" value="PLP-binding_barrel"/>
</dbReference>
<feature type="domain" description="Orn/DAP/Arg decarboxylase 2 C-terminal" evidence="5">
    <location>
        <begin position="57"/>
        <end position="405"/>
    </location>
</feature>
<dbReference type="PANTHER" id="PTHR43727">
    <property type="entry name" value="DIAMINOPIMELATE DECARBOXYLASE"/>
    <property type="match status" value="1"/>
</dbReference>
<dbReference type="OrthoDB" id="9802241at2"/>
<dbReference type="Pfam" id="PF02784">
    <property type="entry name" value="Orn_Arg_deC_N"/>
    <property type="match status" value="1"/>
</dbReference>
<evidence type="ECO:0000256" key="4">
    <source>
        <dbReference type="RuleBase" id="RU003737"/>
    </source>
</evidence>
<evidence type="ECO:0000313" key="8">
    <source>
        <dbReference type="Proteomes" id="UP000319980"/>
    </source>
</evidence>
<comment type="similarity">
    <text evidence="4">Belongs to the Orn/Lys/Arg decarboxylase class-II family.</text>
</comment>
<dbReference type="GO" id="GO:0008836">
    <property type="term" value="F:diaminopimelate decarboxylase activity"/>
    <property type="evidence" value="ECO:0007669"/>
    <property type="project" value="TreeGrafter"/>
</dbReference>
<name>A0A5C5U2U4_9GAMM</name>
<dbReference type="NCBIfam" id="TIGR03099">
    <property type="entry name" value="dCO2ase_PEP1"/>
    <property type="match status" value="1"/>
</dbReference>
<feature type="active site" description="Proton donor" evidence="3">
    <location>
        <position position="377"/>
    </location>
</feature>
<dbReference type="PRINTS" id="PR01179">
    <property type="entry name" value="ODADCRBXLASE"/>
</dbReference>
<keyword evidence="2 3" id="KW-0663">Pyridoxal phosphate</keyword>
<dbReference type="CDD" id="cd06839">
    <property type="entry name" value="PLPDE_III_Btrk_like"/>
    <property type="match status" value="1"/>
</dbReference>
<dbReference type="SUPFAM" id="SSF50621">
    <property type="entry name" value="Alanine racemase C-terminal domain-like"/>
    <property type="match status" value="1"/>
</dbReference>
<dbReference type="Pfam" id="PF00278">
    <property type="entry name" value="Orn_DAP_Arg_deC"/>
    <property type="match status" value="1"/>
</dbReference>
<sequence length="427" mass="45199">MTEIDVGVPKAAGIAQSAAKGDAGPVGRWPRGNDGGFLVGGRALATVVDEVGGTPCYLYDRGRLAERASALRAAFPDRVLLHYAIKANPMPALVGFMASQVDGFDVASAGELRVALDAGMDRTHISFAGPGKQEAELRQAQAAGILVNLESFREVDLLARASERSGTPARVAVRVNLPFELKASGMKMSGGAKQFGVDAEQVPALLRRIADAGLAFEGFHCFAGSQNLRAEAIVEAQQRSYDLVREWLDVFPAPLRMLNLGGGFGIPYSDRDHALDTGPVFASLHGLAARTAGDFGPQARLVIELGRYLVGEAGIYVCRVLDRKISRGKVFLVTDGGMHQHLAASGNFGQVMRRNYPIAVDGGGGEREKASVVGPLCTPLDLLGDDIELDHSAEPGDLVVVFQSGAYGRTASPRQFLGHPDVTEALV</sequence>
<gene>
    <name evidence="7" type="ORF">FQY83_09240</name>
</gene>
<dbReference type="InterPro" id="IPR022643">
    <property type="entry name" value="De-COase2_C"/>
</dbReference>
<reference evidence="7 8" key="1">
    <citation type="journal article" date="2008" name="Int. J. Syst. Evol. Microbiol.">
        <title>Luteimonas marina sp. nov., isolated from seawater.</title>
        <authorList>
            <person name="Baik K.S."/>
            <person name="Park S.C."/>
            <person name="Kim M.S."/>
            <person name="Kim E.M."/>
            <person name="Park C."/>
            <person name="Chun J."/>
            <person name="Seong C.N."/>
        </authorList>
    </citation>
    <scope>NUCLEOTIDE SEQUENCE [LARGE SCALE GENOMIC DNA]</scope>
    <source>
        <strain evidence="7 8">FR1330</strain>
    </source>
</reference>
<dbReference type="InterPro" id="IPR017530">
    <property type="entry name" value="DCO2ase_PEP1"/>
</dbReference>
<organism evidence="7 8">
    <name type="scientific">Luteimonas marina</name>
    <dbReference type="NCBI Taxonomy" id="488485"/>
    <lineage>
        <taxon>Bacteria</taxon>
        <taxon>Pseudomonadati</taxon>
        <taxon>Pseudomonadota</taxon>
        <taxon>Gammaproteobacteria</taxon>
        <taxon>Lysobacterales</taxon>
        <taxon>Lysobacteraceae</taxon>
        <taxon>Luteimonas</taxon>
    </lineage>
</organism>
<dbReference type="InterPro" id="IPR022644">
    <property type="entry name" value="De-COase2_N"/>
</dbReference>
<keyword evidence="8" id="KW-1185">Reference proteome</keyword>
<dbReference type="Gene3D" id="2.40.37.10">
    <property type="entry name" value="Lyase, Ornithine Decarboxylase, Chain A, domain 1"/>
    <property type="match status" value="1"/>
</dbReference>
<dbReference type="Proteomes" id="UP000319980">
    <property type="component" value="Unassembled WGS sequence"/>
</dbReference>
<accession>A0A5C5U2U4</accession>
<dbReference type="EMBL" id="VOHK01000004">
    <property type="protein sequence ID" value="TWT19942.1"/>
    <property type="molecule type" value="Genomic_DNA"/>
</dbReference>
<evidence type="ECO:0000259" key="5">
    <source>
        <dbReference type="Pfam" id="PF00278"/>
    </source>
</evidence>
<dbReference type="RefSeq" id="WP_146387299.1">
    <property type="nucleotide sequence ID" value="NZ_VOHK01000004.1"/>
</dbReference>
<comment type="cofactor">
    <cofactor evidence="1 3">
        <name>pyridoxal 5'-phosphate</name>
        <dbReference type="ChEBI" id="CHEBI:597326"/>
    </cofactor>
</comment>
<evidence type="ECO:0000256" key="1">
    <source>
        <dbReference type="ARBA" id="ARBA00001933"/>
    </source>
</evidence>
<dbReference type="SUPFAM" id="SSF51419">
    <property type="entry name" value="PLP-binding barrel"/>
    <property type="match status" value="1"/>
</dbReference>
<evidence type="ECO:0000256" key="3">
    <source>
        <dbReference type="PIRSR" id="PIRSR600183-50"/>
    </source>
</evidence>
<dbReference type="GO" id="GO:0006596">
    <property type="term" value="P:polyamine biosynthetic process"/>
    <property type="evidence" value="ECO:0007669"/>
    <property type="project" value="InterPro"/>
</dbReference>
<dbReference type="InterPro" id="IPR000183">
    <property type="entry name" value="Orn/DAP/Arg_de-COase"/>
</dbReference>
<dbReference type="PRINTS" id="PR01182">
    <property type="entry name" value="ORNDCRBXLASE"/>
</dbReference>
<protein>
    <submittedName>
        <fullName evidence="7">Pyridoxal-dependent decarboxylase, exosortase A system-associated</fullName>
    </submittedName>
</protein>
<evidence type="ECO:0000259" key="6">
    <source>
        <dbReference type="Pfam" id="PF02784"/>
    </source>
</evidence>
<feature type="modified residue" description="N6-(pyridoxal phosphate)lysine" evidence="3">
    <location>
        <position position="86"/>
    </location>
</feature>
<proteinExistence type="inferred from homology"/>
<dbReference type="InterPro" id="IPR002433">
    <property type="entry name" value="Orn_de-COase"/>
</dbReference>
<dbReference type="InterPro" id="IPR009006">
    <property type="entry name" value="Ala_racemase/Decarboxylase_C"/>
</dbReference>
<dbReference type="PANTHER" id="PTHR43727:SF2">
    <property type="entry name" value="GROUP IV DECARBOXYLASE"/>
    <property type="match status" value="1"/>
</dbReference>
<evidence type="ECO:0000313" key="7">
    <source>
        <dbReference type="EMBL" id="TWT19942.1"/>
    </source>
</evidence>